<dbReference type="PANTHER" id="PTHR30126:SF40">
    <property type="entry name" value="HTH-TYPE TRANSCRIPTIONAL REGULATOR GLTR"/>
    <property type="match status" value="1"/>
</dbReference>
<keyword evidence="4" id="KW-0804">Transcription</keyword>
<dbReference type="InterPro" id="IPR000847">
    <property type="entry name" value="LysR_HTH_N"/>
</dbReference>
<dbReference type="FunFam" id="1.10.10.10:FF:000001">
    <property type="entry name" value="LysR family transcriptional regulator"/>
    <property type="match status" value="1"/>
</dbReference>
<dbReference type="PROSITE" id="PS50931">
    <property type="entry name" value="HTH_LYSR"/>
    <property type="match status" value="1"/>
</dbReference>
<keyword evidence="2" id="KW-0805">Transcription regulation</keyword>
<comment type="caution">
    <text evidence="6">The sequence shown here is derived from an EMBL/GenBank/DDBJ whole genome shotgun (WGS) entry which is preliminary data.</text>
</comment>
<evidence type="ECO:0000256" key="2">
    <source>
        <dbReference type="ARBA" id="ARBA00023015"/>
    </source>
</evidence>
<evidence type="ECO:0000256" key="4">
    <source>
        <dbReference type="ARBA" id="ARBA00023163"/>
    </source>
</evidence>
<dbReference type="CDD" id="cd05466">
    <property type="entry name" value="PBP2_LTTR_substrate"/>
    <property type="match status" value="1"/>
</dbReference>
<dbReference type="GO" id="GO:0000976">
    <property type="term" value="F:transcription cis-regulatory region binding"/>
    <property type="evidence" value="ECO:0007669"/>
    <property type="project" value="TreeGrafter"/>
</dbReference>
<evidence type="ECO:0000313" key="7">
    <source>
        <dbReference type="Proteomes" id="UP000054874"/>
    </source>
</evidence>
<dbReference type="OrthoDB" id="119203at2"/>
<dbReference type="Pfam" id="PF00126">
    <property type="entry name" value="HTH_1"/>
    <property type="match status" value="1"/>
</dbReference>
<accession>A0A0V8QGI9</accession>
<dbReference type="RefSeq" id="WP_058352435.1">
    <property type="nucleotide sequence ID" value="NZ_CABMMD010000147.1"/>
</dbReference>
<dbReference type="Gene3D" id="1.10.10.10">
    <property type="entry name" value="Winged helix-like DNA-binding domain superfamily/Winged helix DNA-binding domain"/>
    <property type="match status" value="1"/>
</dbReference>
<name>A0A0V8QGI9_9FIRM</name>
<dbReference type="SUPFAM" id="SSF46785">
    <property type="entry name" value="Winged helix' DNA-binding domain"/>
    <property type="match status" value="1"/>
</dbReference>
<dbReference type="Gene3D" id="3.40.190.290">
    <property type="match status" value="1"/>
</dbReference>
<dbReference type="InterPro" id="IPR036390">
    <property type="entry name" value="WH_DNA-bd_sf"/>
</dbReference>
<keyword evidence="7" id="KW-1185">Reference proteome</keyword>
<comment type="similarity">
    <text evidence="1">Belongs to the LysR transcriptional regulatory family.</text>
</comment>
<keyword evidence="3" id="KW-0238">DNA-binding</keyword>
<organism evidence="6 7">
    <name type="scientific">Acetivibrio ethanolgignens</name>
    <dbReference type="NCBI Taxonomy" id="290052"/>
    <lineage>
        <taxon>Bacteria</taxon>
        <taxon>Bacillati</taxon>
        <taxon>Bacillota</taxon>
        <taxon>Clostridia</taxon>
        <taxon>Eubacteriales</taxon>
        <taxon>Oscillospiraceae</taxon>
        <taxon>Acetivibrio</taxon>
    </lineage>
</organism>
<dbReference type="EMBL" id="LNAM01000147">
    <property type="protein sequence ID" value="KSV59366.1"/>
    <property type="molecule type" value="Genomic_DNA"/>
</dbReference>
<dbReference type="AlphaFoldDB" id="A0A0V8QGI9"/>
<evidence type="ECO:0000256" key="3">
    <source>
        <dbReference type="ARBA" id="ARBA00023125"/>
    </source>
</evidence>
<dbReference type="PANTHER" id="PTHR30126">
    <property type="entry name" value="HTH-TYPE TRANSCRIPTIONAL REGULATOR"/>
    <property type="match status" value="1"/>
</dbReference>
<protein>
    <submittedName>
        <fullName evidence="6">LysR family transcriptional regulator</fullName>
    </submittedName>
</protein>
<dbReference type="Pfam" id="PF03466">
    <property type="entry name" value="LysR_substrate"/>
    <property type="match status" value="1"/>
</dbReference>
<dbReference type="InterPro" id="IPR005119">
    <property type="entry name" value="LysR_subst-bd"/>
</dbReference>
<dbReference type="GO" id="GO:0003700">
    <property type="term" value="F:DNA-binding transcription factor activity"/>
    <property type="evidence" value="ECO:0007669"/>
    <property type="project" value="InterPro"/>
</dbReference>
<evidence type="ECO:0000256" key="1">
    <source>
        <dbReference type="ARBA" id="ARBA00009437"/>
    </source>
</evidence>
<feature type="domain" description="HTH lysR-type" evidence="5">
    <location>
        <begin position="1"/>
        <end position="58"/>
    </location>
</feature>
<dbReference type="SUPFAM" id="SSF53850">
    <property type="entry name" value="Periplasmic binding protein-like II"/>
    <property type="match status" value="1"/>
</dbReference>
<gene>
    <name evidence="6" type="ORF">ASU35_09420</name>
</gene>
<dbReference type="PRINTS" id="PR00039">
    <property type="entry name" value="HTHLYSR"/>
</dbReference>
<evidence type="ECO:0000313" key="6">
    <source>
        <dbReference type="EMBL" id="KSV59366.1"/>
    </source>
</evidence>
<sequence length="293" mass="33813">MEIRELITFLQVANQQSFSKAAKILGYTQAAVTIQVKQLETELDTRLFDRIGKQITLTHQGEIFYQYATSILKSIEEARDAVTDSPELNGRLAIGGIESICVSFLPKLIYEYHRLHPKVEISIVTDSPSVLLDQMNKNVLDIVYFMDKRMYDSKWVKVLELPEDIIFVASSNHPYTKKDDLTLSQVIKEPFILTEKNASYRHILDQYLGAYDMEIHPFLESGNTDFLIKLLRTDTGISFLPKFTVQSRIDAGTLAEVKVTDFNMRIWRQIVYHKDKWVTREMMAFLELAKAMS</sequence>
<dbReference type="Proteomes" id="UP000054874">
    <property type="component" value="Unassembled WGS sequence"/>
</dbReference>
<dbReference type="STRING" id="290052.ASU35_09420"/>
<reference evidence="6 7" key="1">
    <citation type="submission" date="2015-11" db="EMBL/GenBank/DDBJ databases">
        <title>Butyribacter intestini gen. nov., sp. nov., a butyric acid-producing bacterium of the family Lachnospiraceae isolated from the human faeces.</title>
        <authorList>
            <person name="Zou Y."/>
            <person name="Xue W."/>
            <person name="Luo G."/>
            <person name="Lv M."/>
        </authorList>
    </citation>
    <scope>NUCLEOTIDE SEQUENCE [LARGE SCALE GENOMIC DNA]</scope>
    <source>
        <strain evidence="6 7">ACET-33324</strain>
    </source>
</reference>
<evidence type="ECO:0000259" key="5">
    <source>
        <dbReference type="PROSITE" id="PS50931"/>
    </source>
</evidence>
<proteinExistence type="inferred from homology"/>
<dbReference type="InterPro" id="IPR036388">
    <property type="entry name" value="WH-like_DNA-bd_sf"/>
</dbReference>